<comment type="similarity">
    <text evidence="7">Belongs to the FPP/GGPP synthase family.</text>
</comment>
<evidence type="ECO:0000256" key="7">
    <source>
        <dbReference type="RuleBase" id="RU004466"/>
    </source>
</evidence>
<evidence type="ECO:0000256" key="3">
    <source>
        <dbReference type="ARBA" id="ARBA00022723"/>
    </source>
</evidence>
<dbReference type="SUPFAM" id="SSF48576">
    <property type="entry name" value="Terpenoid synthases"/>
    <property type="match status" value="1"/>
</dbReference>
<comment type="cofactor">
    <cofactor evidence="1">
        <name>Mg(2+)</name>
        <dbReference type="ChEBI" id="CHEBI:18420"/>
    </cofactor>
</comment>
<dbReference type="SFLD" id="SFLDS00005">
    <property type="entry name" value="Isoprenoid_Synthase_Type_I"/>
    <property type="match status" value="1"/>
</dbReference>
<dbReference type="Gene3D" id="1.10.600.10">
    <property type="entry name" value="Farnesyl Diphosphate Synthase"/>
    <property type="match status" value="1"/>
</dbReference>
<dbReference type="Proteomes" id="UP001620645">
    <property type="component" value="Unassembled WGS sequence"/>
</dbReference>
<sequence length="297" mass="33722">MGEGKFARSSLALRTYLALNSEPSDEQFDSAVRVALAIEMLQTFFLIEDDIMDGGELRRGKPCWHKLPGIGLSAINDGLLLECGIDTVIRQTIPNHPKLHEFLHDFSEAKQKTMVVQMLDTGTNELDTFSWARYASIVQHKTSHYSFFLPLVVGFHLADRTPTNQTELRRIAYRIGDLFQAQDDYLDCFGDPAVTGKSNLTDLAERKCTWITCTLIDKLSKDAPDKLAFFREYFGGKSDQHLQLARQIVLEEHIGQEFAHQQSKMVEEIRSELAKFPAEPVRNILSQTLDGMVNRKK</sequence>
<keyword evidence="4" id="KW-0460">Magnesium</keyword>
<dbReference type="CDD" id="cd00685">
    <property type="entry name" value="Trans_IPPS_HT"/>
    <property type="match status" value="1"/>
</dbReference>
<evidence type="ECO:0000256" key="4">
    <source>
        <dbReference type="ARBA" id="ARBA00022842"/>
    </source>
</evidence>
<keyword evidence="2 7" id="KW-0808">Transferase</keyword>
<dbReference type="PANTHER" id="PTHR11525">
    <property type="entry name" value="FARNESYL-PYROPHOSPHATE SYNTHETASE"/>
    <property type="match status" value="1"/>
</dbReference>
<accession>A0ABD2KCG4</accession>
<dbReference type="GO" id="GO:0046872">
    <property type="term" value="F:metal ion binding"/>
    <property type="evidence" value="ECO:0007669"/>
    <property type="project" value="UniProtKB-KW"/>
</dbReference>
<comment type="pathway">
    <text evidence="5">Pheromone biosynthesis.</text>
</comment>
<gene>
    <name evidence="8" type="ORF">niasHS_001132</name>
</gene>
<dbReference type="InterPro" id="IPR033749">
    <property type="entry name" value="Polyprenyl_synt_CS"/>
</dbReference>
<evidence type="ECO:0000256" key="5">
    <source>
        <dbReference type="ARBA" id="ARBA00033740"/>
    </source>
</evidence>
<evidence type="ECO:0000256" key="2">
    <source>
        <dbReference type="ARBA" id="ARBA00022679"/>
    </source>
</evidence>
<dbReference type="EMBL" id="JBICCN010000028">
    <property type="protein sequence ID" value="KAL3100566.1"/>
    <property type="molecule type" value="Genomic_DNA"/>
</dbReference>
<dbReference type="InterPro" id="IPR000092">
    <property type="entry name" value="Polyprenyl_synt"/>
</dbReference>
<dbReference type="InterPro" id="IPR008949">
    <property type="entry name" value="Isoprenoid_synthase_dom_sf"/>
</dbReference>
<proteinExistence type="inferred from homology"/>
<dbReference type="AlphaFoldDB" id="A0ABD2KCG4"/>
<name>A0ABD2KCG4_HETSC</name>
<dbReference type="GO" id="GO:0042811">
    <property type="term" value="P:pheromone biosynthetic process"/>
    <property type="evidence" value="ECO:0007669"/>
    <property type="project" value="UniProtKB-ARBA"/>
</dbReference>
<evidence type="ECO:0000313" key="9">
    <source>
        <dbReference type="Proteomes" id="UP001620645"/>
    </source>
</evidence>
<dbReference type="PANTHER" id="PTHR11525:SF0">
    <property type="entry name" value="FARNESYL PYROPHOSPHATE SYNTHASE"/>
    <property type="match status" value="1"/>
</dbReference>
<dbReference type="GO" id="GO:0006720">
    <property type="term" value="P:isoprenoid metabolic process"/>
    <property type="evidence" value="ECO:0007669"/>
    <property type="project" value="UniProtKB-ARBA"/>
</dbReference>
<comment type="caution">
    <text evidence="8">The sequence shown here is derived from an EMBL/GenBank/DDBJ whole genome shotgun (WGS) entry which is preliminary data.</text>
</comment>
<organism evidence="8 9">
    <name type="scientific">Heterodera schachtii</name>
    <name type="common">Sugarbeet cyst nematode worm</name>
    <name type="synonym">Tylenchus schachtii</name>
    <dbReference type="NCBI Taxonomy" id="97005"/>
    <lineage>
        <taxon>Eukaryota</taxon>
        <taxon>Metazoa</taxon>
        <taxon>Ecdysozoa</taxon>
        <taxon>Nematoda</taxon>
        <taxon>Chromadorea</taxon>
        <taxon>Rhabditida</taxon>
        <taxon>Tylenchina</taxon>
        <taxon>Tylenchomorpha</taxon>
        <taxon>Tylenchoidea</taxon>
        <taxon>Heteroderidae</taxon>
        <taxon>Heteroderinae</taxon>
        <taxon>Heterodera</taxon>
    </lineage>
</organism>
<dbReference type="GO" id="GO:0016740">
    <property type="term" value="F:transferase activity"/>
    <property type="evidence" value="ECO:0007669"/>
    <property type="project" value="UniProtKB-KW"/>
</dbReference>
<evidence type="ECO:0000256" key="1">
    <source>
        <dbReference type="ARBA" id="ARBA00001946"/>
    </source>
</evidence>
<keyword evidence="9" id="KW-1185">Reference proteome</keyword>
<dbReference type="Pfam" id="PF00348">
    <property type="entry name" value="polyprenyl_synt"/>
    <property type="match status" value="1"/>
</dbReference>
<dbReference type="InterPro" id="IPR039702">
    <property type="entry name" value="FPS1-like"/>
</dbReference>
<evidence type="ECO:0000256" key="6">
    <source>
        <dbReference type="ARBA" id="ARBA00034546"/>
    </source>
</evidence>
<reference evidence="8 9" key="1">
    <citation type="submission" date="2024-10" db="EMBL/GenBank/DDBJ databases">
        <authorList>
            <person name="Kim D."/>
        </authorList>
    </citation>
    <scope>NUCLEOTIDE SEQUENCE [LARGE SCALE GENOMIC DNA]</scope>
    <source>
        <strain evidence="8">Taebaek</strain>
    </source>
</reference>
<dbReference type="PROSITE" id="PS00723">
    <property type="entry name" value="POLYPRENYL_SYNTHASE_1"/>
    <property type="match status" value="1"/>
</dbReference>
<keyword evidence="3" id="KW-0479">Metal-binding</keyword>
<evidence type="ECO:0000313" key="8">
    <source>
        <dbReference type="EMBL" id="KAL3100566.1"/>
    </source>
</evidence>
<protein>
    <recommendedName>
        <fullName evidence="6">Farnesyl pyrophosphate synthase</fullName>
    </recommendedName>
</protein>